<dbReference type="AlphaFoldDB" id="A0A1A8ZIA5"/>
<dbReference type="PANTHER" id="PTHR30055">
    <property type="entry name" value="HTH-TYPE TRANSCRIPTIONAL REGULATOR RUTR"/>
    <property type="match status" value="1"/>
</dbReference>
<dbReference type="Pfam" id="PF17932">
    <property type="entry name" value="TetR_C_24"/>
    <property type="match status" value="1"/>
</dbReference>
<dbReference type="GO" id="GO:0000976">
    <property type="term" value="F:transcription cis-regulatory region binding"/>
    <property type="evidence" value="ECO:0007669"/>
    <property type="project" value="TreeGrafter"/>
</dbReference>
<evidence type="ECO:0000259" key="3">
    <source>
        <dbReference type="PROSITE" id="PS50977"/>
    </source>
</evidence>
<dbReference type="InterPro" id="IPR001647">
    <property type="entry name" value="HTH_TetR"/>
</dbReference>
<reference evidence="4 5" key="1">
    <citation type="submission" date="2016-06" db="EMBL/GenBank/DDBJ databases">
        <authorList>
            <person name="Kjaerup R.B."/>
            <person name="Dalgaard T.S."/>
            <person name="Juul-Madsen H.R."/>
        </authorList>
    </citation>
    <scope>NUCLEOTIDE SEQUENCE [LARGE SCALE GENOMIC DNA]</scope>
    <source>
        <strain evidence="4 5">DSM 45248</strain>
    </source>
</reference>
<dbReference type="PROSITE" id="PS50977">
    <property type="entry name" value="HTH_TETR_2"/>
    <property type="match status" value="1"/>
</dbReference>
<dbReference type="PANTHER" id="PTHR30055:SF200">
    <property type="entry name" value="HTH-TYPE TRANSCRIPTIONAL REPRESSOR BDCR"/>
    <property type="match status" value="1"/>
</dbReference>
<sequence>MVVTIRPVHYGVNQSFGWDDPEGAPPVTQTPWDPRRLTAVAADLPEGVTPPGTRGRILQAALKLFAEYGFHGASIRDIARVVGINSATLYAHYPGKEHLLAELIRLGHEELRHRLGEAYAGAGDDPAAQLAALVRAQVLVHTDHPLLALVANHELHALSPERAAPALALREEARQLLGAVLERGAASGAFDVGDVALTGIAIGSLGMRVANWFGPDQPYTREQVADAFVGFALRLVGSPLPRG</sequence>
<dbReference type="Pfam" id="PF00440">
    <property type="entry name" value="TetR_N"/>
    <property type="match status" value="1"/>
</dbReference>
<dbReference type="OrthoDB" id="1669699at2"/>
<accession>A0A1A8ZIA5</accession>
<keyword evidence="1 2" id="KW-0238">DNA-binding</keyword>
<organism evidence="4 5">
    <name type="scientific">Micromonospora narathiwatensis</name>
    <dbReference type="NCBI Taxonomy" id="299146"/>
    <lineage>
        <taxon>Bacteria</taxon>
        <taxon>Bacillati</taxon>
        <taxon>Actinomycetota</taxon>
        <taxon>Actinomycetes</taxon>
        <taxon>Micromonosporales</taxon>
        <taxon>Micromonosporaceae</taxon>
        <taxon>Micromonospora</taxon>
    </lineage>
</organism>
<dbReference type="InterPro" id="IPR009057">
    <property type="entry name" value="Homeodomain-like_sf"/>
</dbReference>
<feature type="DNA-binding region" description="H-T-H motif" evidence="2">
    <location>
        <begin position="74"/>
        <end position="93"/>
    </location>
</feature>
<dbReference type="InterPro" id="IPR041490">
    <property type="entry name" value="KstR2_TetR_C"/>
</dbReference>
<evidence type="ECO:0000256" key="2">
    <source>
        <dbReference type="PROSITE-ProRule" id="PRU00335"/>
    </source>
</evidence>
<dbReference type="Gene3D" id="1.10.357.10">
    <property type="entry name" value="Tetracycline Repressor, domain 2"/>
    <property type="match status" value="1"/>
</dbReference>
<dbReference type="InterPro" id="IPR036271">
    <property type="entry name" value="Tet_transcr_reg_TetR-rel_C_sf"/>
</dbReference>
<evidence type="ECO:0000313" key="5">
    <source>
        <dbReference type="Proteomes" id="UP000198765"/>
    </source>
</evidence>
<protein>
    <submittedName>
        <fullName evidence="4">Transcriptional regulator, TetR family</fullName>
    </submittedName>
</protein>
<dbReference type="Proteomes" id="UP000198765">
    <property type="component" value="Chromosome I"/>
</dbReference>
<dbReference type="SUPFAM" id="SSF48498">
    <property type="entry name" value="Tetracyclin repressor-like, C-terminal domain"/>
    <property type="match status" value="1"/>
</dbReference>
<evidence type="ECO:0000256" key="1">
    <source>
        <dbReference type="ARBA" id="ARBA00023125"/>
    </source>
</evidence>
<dbReference type="EMBL" id="LT594324">
    <property type="protein sequence ID" value="SBT43609.1"/>
    <property type="molecule type" value="Genomic_DNA"/>
</dbReference>
<feature type="domain" description="HTH tetR-type" evidence="3">
    <location>
        <begin position="51"/>
        <end position="111"/>
    </location>
</feature>
<dbReference type="PATRIC" id="fig|299146.4.peg.1897"/>
<dbReference type="SUPFAM" id="SSF46689">
    <property type="entry name" value="Homeodomain-like"/>
    <property type="match status" value="1"/>
</dbReference>
<name>A0A1A8ZIA5_9ACTN</name>
<evidence type="ECO:0000313" key="4">
    <source>
        <dbReference type="EMBL" id="SBT43609.1"/>
    </source>
</evidence>
<dbReference type="InterPro" id="IPR050109">
    <property type="entry name" value="HTH-type_TetR-like_transc_reg"/>
</dbReference>
<keyword evidence="5" id="KW-1185">Reference proteome</keyword>
<proteinExistence type="predicted"/>
<dbReference type="PRINTS" id="PR00455">
    <property type="entry name" value="HTHTETR"/>
</dbReference>
<dbReference type="GO" id="GO:0003700">
    <property type="term" value="F:DNA-binding transcription factor activity"/>
    <property type="evidence" value="ECO:0007669"/>
    <property type="project" value="TreeGrafter"/>
</dbReference>
<gene>
    <name evidence="4" type="ORF">GA0070621_1839</name>
</gene>